<evidence type="ECO:0000256" key="1">
    <source>
        <dbReference type="ARBA" id="ARBA00008894"/>
    </source>
</evidence>
<evidence type="ECO:0000256" key="6">
    <source>
        <dbReference type="ARBA" id="ARBA00022840"/>
    </source>
</evidence>
<sequence length="902" mass="102316">MGSVFSISLSCDTIISRCWDCVAGQVIYACHLQENLADLNTALDELKERRNDVLRKIVIDTKQKLRTLDEVRGWLSRAETMIHEVDELLIDGPEEIKNLCLGACCSKNYKSTLNFSKRVAKSVRDVKDLKGKGAFEVVATEAPAAPVVPRPSDSAVGLESTFNKVWSAFERKHVGIIGLYGVGGVGKTRLLTEINNKIGVSSGRFDVVIWVVVSKGFYVGKVQDDIAKRIGLFNGNWSDKAPEEKAIDIYGVLREKKFVLLLDDIWERVDLSKVGIPVPNQENDSQLIFTTRSKEVCGQMGAHKKIQVQCLPEEEAWELFEEHVGKDVFDSHPNIRGLAQEVAKECGGLPLALITIGRAMACKNTPEEWKYTIEVLKKSANFVFPNMGEEVYPLLKFSYDSLPNDMVRSCLLYCSLFPEDFEIAKKSLIDLWIGEGFLDEHDTVSQARNQGHYIIGSLIHACLLEDVDDWYIKMHDVIRDMSLWIACSCEAEKWKFFVQAGYHLTQMPEGGRWKGMQRMSLMKNKIENLTEAPNCPDLQTLFLDNNGQLKVIHNDFFQFMCGLKVLSLSESHRITELPVGIAKLVSLEYLDLSYTNISKLPIELKALQKLKCLNLSYIFLRITIPRGLISSFSKLRILGMIASYPFYEEVEESDECLLEELQCLNHLNALSLSITSAFALDRYLNAERSHTYTEEIGLEFWKDTKQLNILSLANIKSLYTLAVWGCRSLEEVKMEWAGEGRMIKAQSHIQTSVIATQHCFRSLHHFSISRCSKLRDLTWLILAPNLRAVKVVDCNEMEEIISEVKLSQVAELVGTLTPFVSLKYLNLEDLPKLKGIYRHALPFPCIKKIEVRNCPKLRRLPLNSNSAKANKISIAGNEKWWKELQWEDESTRNAFLPCFIAT</sequence>
<evidence type="ECO:0000259" key="7">
    <source>
        <dbReference type="Pfam" id="PF00931"/>
    </source>
</evidence>
<dbReference type="Pfam" id="PF23598">
    <property type="entry name" value="LRR_14"/>
    <property type="match status" value="1"/>
</dbReference>
<reference evidence="11" key="1">
    <citation type="submission" date="2025-08" db="UniProtKB">
        <authorList>
            <consortium name="RefSeq"/>
        </authorList>
    </citation>
    <scope>IDENTIFICATION</scope>
    <source>
        <tissue evidence="11">Fruit stalk</tissue>
    </source>
</reference>
<feature type="domain" description="Disease resistance protein winged helix" evidence="8">
    <location>
        <begin position="416"/>
        <end position="481"/>
    </location>
</feature>
<evidence type="ECO:0000256" key="2">
    <source>
        <dbReference type="ARBA" id="ARBA00022614"/>
    </source>
</evidence>
<dbReference type="Gene3D" id="1.10.10.10">
    <property type="entry name" value="Winged helix-like DNA-binding domain superfamily/Winged helix DNA-binding domain"/>
    <property type="match status" value="1"/>
</dbReference>
<evidence type="ECO:0000313" key="10">
    <source>
        <dbReference type="Proteomes" id="UP000515121"/>
    </source>
</evidence>
<keyword evidence="6" id="KW-0067">ATP-binding</keyword>
<evidence type="ECO:0000256" key="3">
    <source>
        <dbReference type="ARBA" id="ARBA00022737"/>
    </source>
</evidence>
<dbReference type="Proteomes" id="UP000515121">
    <property type="component" value="Unplaced"/>
</dbReference>
<dbReference type="InterPro" id="IPR042197">
    <property type="entry name" value="Apaf_helical"/>
</dbReference>
<dbReference type="SUPFAM" id="SSF52540">
    <property type="entry name" value="P-loop containing nucleoside triphosphate hydrolases"/>
    <property type="match status" value="1"/>
</dbReference>
<evidence type="ECO:0000259" key="8">
    <source>
        <dbReference type="Pfam" id="PF23559"/>
    </source>
</evidence>
<dbReference type="InterPro" id="IPR058922">
    <property type="entry name" value="WHD_DRP"/>
</dbReference>
<dbReference type="GO" id="GO:0043531">
    <property type="term" value="F:ADP binding"/>
    <property type="evidence" value="ECO:0007669"/>
    <property type="project" value="InterPro"/>
</dbReference>
<dbReference type="PANTHER" id="PTHR33463">
    <property type="entry name" value="NB-ARC DOMAIN-CONTAINING PROTEIN-RELATED"/>
    <property type="match status" value="1"/>
</dbReference>
<keyword evidence="10" id="KW-1185">Reference proteome</keyword>
<dbReference type="Pfam" id="PF00931">
    <property type="entry name" value="NB-ARC"/>
    <property type="match status" value="1"/>
</dbReference>
<dbReference type="InterPro" id="IPR050905">
    <property type="entry name" value="Plant_NBS-LRR"/>
</dbReference>
<accession>A0A6P5Y1K7</accession>
<proteinExistence type="inferred from homology"/>
<dbReference type="SUPFAM" id="SSF52058">
    <property type="entry name" value="L domain-like"/>
    <property type="match status" value="1"/>
</dbReference>
<protein>
    <submittedName>
        <fullName evidence="11">Probable disease resistance protein At5g63020</fullName>
    </submittedName>
</protein>
<dbReference type="FunFam" id="1.10.10.10:FF:000322">
    <property type="entry name" value="Probable disease resistance protein At1g63360"/>
    <property type="match status" value="1"/>
</dbReference>
<dbReference type="InterPro" id="IPR001611">
    <property type="entry name" value="Leu-rich_rpt"/>
</dbReference>
<organism evidence="10 11">
    <name type="scientific">Durio zibethinus</name>
    <name type="common">Durian</name>
    <dbReference type="NCBI Taxonomy" id="66656"/>
    <lineage>
        <taxon>Eukaryota</taxon>
        <taxon>Viridiplantae</taxon>
        <taxon>Streptophyta</taxon>
        <taxon>Embryophyta</taxon>
        <taxon>Tracheophyta</taxon>
        <taxon>Spermatophyta</taxon>
        <taxon>Magnoliopsida</taxon>
        <taxon>eudicotyledons</taxon>
        <taxon>Gunneridae</taxon>
        <taxon>Pentapetalae</taxon>
        <taxon>rosids</taxon>
        <taxon>malvids</taxon>
        <taxon>Malvales</taxon>
        <taxon>Malvaceae</taxon>
        <taxon>Helicteroideae</taxon>
        <taxon>Durio</taxon>
    </lineage>
</organism>
<dbReference type="PRINTS" id="PR00364">
    <property type="entry name" value="DISEASERSIST"/>
</dbReference>
<gene>
    <name evidence="11" type="primary">LOC111287533</name>
</gene>
<dbReference type="InterPro" id="IPR032675">
    <property type="entry name" value="LRR_dom_sf"/>
</dbReference>
<comment type="similarity">
    <text evidence="1">Belongs to the disease resistance NB-LRR family.</text>
</comment>
<dbReference type="InterPro" id="IPR036388">
    <property type="entry name" value="WH-like_DNA-bd_sf"/>
</dbReference>
<evidence type="ECO:0000256" key="4">
    <source>
        <dbReference type="ARBA" id="ARBA00022741"/>
    </source>
</evidence>
<dbReference type="AlphaFoldDB" id="A0A6P5Y1K7"/>
<dbReference type="RefSeq" id="XP_022733891.1">
    <property type="nucleotide sequence ID" value="XM_022878156.1"/>
</dbReference>
<dbReference type="PROSITE" id="PS51450">
    <property type="entry name" value="LRR"/>
    <property type="match status" value="1"/>
</dbReference>
<dbReference type="GeneID" id="111287533"/>
<dbReference type="Gene3D" id="1.10.8.430">
    <property type="entry name" value="Helical domain of apoptotic protease-activating factors"/>
    <property type="match status" value="1"/>
</dbReference>
<keyword evidence="4" id="KW-0547">Nucleotide-binding</keyword>
<evidence type="ECO:0000259" key="9">
    <source>
        <dbReference type="Pfam" id="PF23598"/>
    </source>
</evidence>
<keyword evidence="5" id="KW-0611">Plant defense</keyword>
<dbReference type="FunFam" id="1.10.8.430:FF:000003">
    <property type="entry name" value="Probable disease resistance protein At5g66910"/>
    <property type="match status" value="1"/>
</dbReference>
<dbReference type="GO" id="GO:0006952">
    <property type="term" value="P:defense response"/>
    <property type="evidence" value="ECO:0007669"/>
    <property type="project" value="UniProtKB-KW"/>
</dbReference>
<dbReference type="KEGG" id="dzi:111287533"/>
<evidence type="ECO:0000313" key="11">
    <source>
        <dbReference type="RefSeq" id="XP_022733891.1"/>
    </source>
</evidence>
<dbReference type="InterPro" id="IPR002182">
    <property type="entry name" value="NB-ARC"/>
</dbReference>
<dbReference type="InterPro" id="IPR055414">
    <property type="entry name" value="LRR_R13L4/SHOC2-like"/>
</dbReference>
<dbReference type="PANTHER" id="PTHR33463:SF220">
    <property type="entry name" value="NB-ARC DOMAIN-CONTAINING PROTEIN"/>
    <property type="match status" value="1"/>
</dbReference>
<dbReference type="FunFam" id="3.40.50.300:FF:001091">
    <property type="entry name" value="Probable disease resistance protein At1g61300"/>
    <property type="match status" value="1"/>
</dbReference>
<dbReference type="InterPro" id="IPR027417">
    <property type="entry name" value="P-loop_NTPase"/>
</dbReference>
<dbReference type="GO" id="GO:0005524">
    <property type="term" value="F:ATP binding"/>
    <property type="evidence" value="ECO:0007669"/>
    <property type="project" value="UniProtKB-KW"/>
</dbReference>
<name>A0A6P5Y1K7_DURZI</name>
<feature type="domain" description="Disease resistance R13L4/SHOC-2-like LRR" evidence="9">
    <location>
        <begin position="520"/>
        <end position="781"/>
    </location>
</feature>
<keyword evidence="2" id="KW-0433">Leucine-rich repeat</keyword>
<evidence type="ECO:0000256" key="5">
    <source>
        <dbReference type="ARBA" id="ARBA00022821"/>
    </source>
</evidence>
<dbReference type="Pfam" id="PF23559">
    <property type="entry name" value="WHD_DRP"/>
    <property type="match status" value="1"/>
</dbReference>
<dbReference type="OrthoDB" id="664960at2759"/>
<dbReference type="Gene3D" id="3.80.10.10">
    <property type="entry name" value="Ribonuclease Inhibitor"/>
    <property type="match status" value="2"/>
</dbReference>
<dbReference type="Gene3D" id="3.40.50.300">
    <property type="entry name" value="P-loop containing nucleotide triphosphate hydrolases"/>
    <property type="match status" value="1"/>
</dbReference>
<feature type="domain" description="NB-ARC" evidence="7">
    <location>
        <begin position="159"/>
        <end position="326"/>
    </location>
</feature>
<keyword evidence="3" id="KW-0677">Repeat</keyword>